<protein>
    <submittedName>
        <fullName evidence="3">Helix-turn-helix transcriptional regulator</fullName>
    </submittedName>
</protein>
<feature type="domain" description="HTH cro/C1-type" evidence="2">
    <location>
        <begin position="6"/>
        <end position="60"/>
    </location>
</feature>
<dbReference type="AlphaFoldDB" id="A0A923SS37"/>
<sequence>MIADRIKELREQNRFTQVSLAKKLGLSRSAINAWEMGVSIPSTQYLVELARLFKVSTDYLLGIDTRETVDISLLKNEEKEVIYALIEYFHKSGNAFKMLERLGYVPFDDEALESL</sequence>
<dbReference type="InterPro" id="IPR010982">
    <property type="entry name" value="Lambda_DNA-bd_dom_sf"/>
</dbReference>
<dbReference type="EMBL" id="JACRYT010000030">
    <property type="protein sequence ID" value="MBC6681250.1"/>
    <property type="molecule type" value="Genomic_DNA"/>
</dbReference>
<dbReference type="SMART" id="SM00530">
    <property type="entry name" value="HTH_XRE"/>
    <property type="match status" value="1"/>
</dbReference>
<dbReference type="Proteomes" id="UP000602647">
    <property type="component" value="Unassembled WGS sequence"/>
</dbReference>
<gene>
    <name evidence="3" type="ORF">H9L42_15665</name>
</gene>
<dbReference type="PANTHER" id="PTHR46558:SF11">
    <property type="entry name" value="HTH-TYPE TRANSCRIPTIONAL REGULATOR XRE"/>
    <property type="match status" value="1"/>
</dbReference>
<dbReference type="CDD" id="cd00093">
    <property type="entry name" value="HTH_XRE"/>
    <property type="match status" value="1"/>
</dbReference>
<dbReference type="Gene3D" id="1.10.260.40">
    <property type="entry name" value="lambda repressor-like DNA-binding domains"/>
    <property type="match status" value="1"/>
</dbReference>
<evidence type="ECO:0000256" key="1">
    <source>
        <dbReference type="ARBA" id="ARBA00023125"/>
    </source>
</evidence>
<proteinExistence type="predicted"/>
<dbReference type="SUPFAM" id="SSF47413">
    <property type="entry name" value="lambda repressor-like DNA-binding domains"/>
    <property type="match status" value="1"/>
</dbReference>
<keyword evidence="4" id="KW-1185">Reference proteome</keyword>
<dbReference type="PROSITE" id="PS50943">
    <property type="entry name" value="HTH_CROC1"/>
    <property type="match status" value="1"/>
</dbReference>
<comment type="caution">
    <text evidence="3">The sequence shown here is derived from an EMBL/GenBank/DDBJ whole genome shotgun (WGS) entry which is preliminary data.</text>
</comment>
<dbReference type="RefSeq" id="WP_187304346.1">
    <property type="nucleotide sequence ID" value="NZ_CBCTQH010000141.1"/>
</dbReference>
<keyword evidence="1" id="KW-0238">DNA-binding</keyword>
<evidence type="ECO:0000313" key="3">
    <source>
        <dbReference type="EMBL" id="MBC6681250.1"/>
    </source>
</evidence>
<dbReference type="GO" id="GO:0003677">
    <property type="term" value="F:DNA binding"/>
    <property type="evidence" value="ECO:0007669"/>
    <property type="project" value="UniProtKB-KW"/>
</dbReference>
<evidence type="ECO:0000313" key="4">
    <source>
        <dbReference type="Proteomes" id="UP000602647"/>
    </source>
</evidence>
<name>A0A923SS37_9FIRM</name>
<evidence type="ECO:0000259" key="2">
    <source>
        <dbReference type="PROSITE" id="PS50943"/>
    </source>
</evidence>
<accession>A0A923SS37</accession>
<dbReference type="InterPro" id="IPR001387">
    <property type="entry name" value="Cro/C1-type_HTH"/>
</dbReference>
<dbReference type="PANTHER" id="PTHR46558">
    <property type="entry name" value="TRACRIPTIONAL REGULATORY PROTEIN-RELATED-RELATED"/>
    <property type="match status" value="1"/>
</dbReference>
<dbReference type="Pfam" id="PF01381">
    <property type="entry name" value="HTH_3"/>
    <property type="match status" value="1"/>
</dbReference>
<organism evidence="3 4">
    <name type="scientific">Zhenpiania hominis</name>
    <dbReference type="NCBI Taxonomy" id="2763644"/>
    <lineage>
        <taxon>Bacteria</taxon>
        <taxon>Bacillati</taxon>
        <taxon>Bacillota</taxon>
        <taxon>Clostridia</taxon>
        <taxon>Peptostreptococcales</taxon>
        <taxon>Anaerovoracaceae</taxon>
        <taxon>Zhenpiania</taxon>
    </lineage>
</organism>
<reference evidence="3" key="1">
    <citation type="submission" date="2020-08" db="EMBL/GenBank/DDBJ databases">
        <title>Genome public.</title>
        <authorList>
            <person name="Liu C."/>
            <person name="Sun Q."/>
        </authorList>
    </citation>
    <scope>NUCLEOTIDE SEQUENCE</scope>
    <source>
        <strain evidence="3">BX12</strain>
    </source>
</reference>